<dbReference type="Proteomes" id="UP000822688">
    <property type="component" value="Chromosome 5"/>
</dbReference>
<protein>
    <recommendedName>
        <fullName evidence="5">Secreted protein</fullName>
    </recommendedName>
</protein>
<dbReference type="EMBL" id="CM026425">
    <property type="protein sequence ID" value="KAG0575500.1"/>
    <property type="molecule type" value="Genomic_DNA"/>
</dbReference>
<gene>
    <name evidence="3" type="ORF">KC19_5G008200</name>
</gene>
<comment type="caution">
    <text evidence="3">The sequence shown here is derived from an EMBL/GenBank/DDBJ whole genome shotgun (WGS) entry which is preliminary data.</text>
</comment>
<evidence type="ECO:0000256" key="2">
    <source>
        <dbReference type="SAM" id="SignalP"/>
    </source>
</evidence>
<dbReference type="AlphaFoldDB" id="A0A8T0HWK6"/>
<keyword evidence="4" id="KW-1185">Reference proteome</keyword>
<keyword evidence="2" id="KW-0732">Signal</keyword>
<evidence type="ECO:0000313" key="4">
    <source>
        <dbReference type="Proteomes" id="UP000822688"/>
    </source>
</evidence>
<evidence type="ECO:0000256" key="1">
    <source>
        <dbReference type="SAM" id="MobiDB-lite"/>
    </source>
</evidence>
<feature type="signal peptide" evidence="2">
    <location>
        <begin position="1"/>
        <end position="19"/>
    </location>
</feature>
<accession>A0A8T0HWK6</accession>
<feature type="chain" id="PRO_5035875386" description="Secreted protein" evidence="2">
    <location>
        <begin position="20"/>
        <end position="74"/>
    </location>
</feature>
<feature type="region of interest" description="Disordered" evidence="1">
    <location>
        <begin position="20"/>
        <end position="39"/>
    </location>
</feature>
<evidence type="ECO:0000313" key="3">
    <source>
        <dbReference type="EMBL" id="KAG0575500.1"/>
    </source>
</evidence>
<reference evidence="3" key="1">
    <citation type="submission" date="2020-06" db="EMBL/GenBank/DDBJ databases">
        <title>WGS assembly of Ceratodon purpureus strain R40.</title>
        <authorList>
            <person name="Carey S.B."/>
            <person name="Jenkins J."/>
            <person name="Shu S."/>
            <person name="Lovell J.T."/>
            <person name="Sreedasyam A."/>
            <person name="Maumus F."/>
            <person name="Tiley G.P."/>
            <person name="Fernandez-Pozo N."/>
            <person name="Barry K."/>
            <person name="Chen C."/>
            <person name="Wang M."/>
            <person name="Lipzen A."/>
            <person name="Daum C."/>
            <person name="Saski C.A."/>
            <person name="Payton A.C."/>
            <person name="Mcbreen J.C."/>
            <person name="Conrad R.E."/>
            <person name="Kollar L.M."/>
            <person name="Olsson S."/>
            <person name="Huttunen S."/>
            <person name="Landis J.B."/>
            <person name="Wickett N.J."/>
            <person name="Johnson M.G."/>
            <person name="Rensing S.A."/>
            <person name="Grimwood J."/>
            <person name="Schmutz J."/>
            <person name="Mcdaniel S.F."/>
        </authorList>
    </citation>
    <scope>NUCLEOTIDE SEQUENCE</scope>
    <source>
        <strain evidence="3">R40</strain>
    </source>
</reference>
<proteinExistence type="predicted"/>
<organism evidence="3 4">
    <name type="scientific">Ceratodon purpureus</name>
    <name type="common">Fire moss</name>
    <name type="synonym">Dicranum purpureum</name>
    <dbReference type="NCBI Taxonomy" id="3225"/>
    <lineage>
        <taxon>Eukaryota</taxon>
        <taxon>Viridiplantae</taxon>
        <taxon>Streptophyta</taxon>
        <taxon>Embryophyta</taxon>
        <taxon>Bryophyta</taxon>
        <taxon>Bryophytina</taxon>
        <taxon>Bryopsida</taxon>
        <taxon>Dicranidae</taxon>
        <taxon>Pseudoditrichales</taxon>
        <taxon>Ditrichaceae</taxon>
        <taxon>Ceratodon</taxon>
    </lineage>
</organism>
<evidence type="ECO:0008006" key="5">
    <source>
        <dbReference type="Google" id="ProtNLM"/>
    </source>
</evidence>
<sequence length="74" mass="8202">MSHLLQAHFLLCFPVCADSDPQPPSTSAHSGHYSSCPRLTHRSPFVLLTLCRTLQRLCEHCFDAQLVCGIVLHG</sequence>
<name>A0A8T0HWK6_CERPU</name>